<protein>
    <submittedName>
        <fullName evidence="5">GntR family transcriptional regulator</fullName>
    </submittedName>
</protein>
<dbReference type="SUPFAM" id="SSF46785">
    <property type="entry name" value="Winged helix' DNA-binding domain"/>
    <property type="match status" value="1"/>
</dbReference>
<keyword evidence="1" id="KW-0805">Transcription regulation</keyword>
<dbReference type="AlphaFoldDB" id="A0A940SW21"/>
<dbReference type="GO" id="GO:0003700">
    <property type="term" value="F:DNA-binding transcription factor activity"/>
    <property type="evidence" value="ECO:0007669"/>
    <property type="project" value="InterPro"/>
</dbReference>
<dbReference type="InterPro" id="IPR036388">
    <property type="entry name" value="WH-like_DNA-bd_sf"/>
</dbReference>
<dbReference type="Proteomes" id="UP000674938">
    <property type="component" value="Unassembled WGS sequence"/>
</dbReference>
<dbReference type="GO" id="GO:0045892">
    <property type="term" value="P:negative regulation of DNA-templated transcription"/>
    <property type="evidence" value="ECO:0007669"/>
    <property type="project" value="TreeGrafter"/>
</dbReference>
<dbReference type="EMBL" id="JAEEGA010000010">
    <property type="protein sequence ID" value="MBP1042509.1"/>
    <property type="molecule type" value="Genomic_DNA"/>
</dbReference>
<sequence length="245" mass="29074">MNVMSIRTNSDLPLYAQIANELRANIQTEKWQEGDRIPTEFELCEIYHVSRITIRKAIEELVRENLLYRERSKGTFVQQMTVESNDHSTVIKSFTKELQERGKMARTVMATIDISHADKRLAKFMNVQVGEKILVLKRTRGDEDSTFAYFITYFTFNKEYSLDYRKYKESFYEYLKEHGVAISEEREYVEAVKPNLEIQKALKIKADEAVLKRVRFTQDQSSDFYEYSECYYIGSKYRYYLDFSG</sequence>
<proteinExistence type="predicted"/>
<evidence type="ECO:0000256" key="2">
    <source>
        <dbReference type="ARBA" id="ARBA00023125"/>
    </source>
</evidence>
<keyword evidence="2" id="KW-0238">DNA-binding</keyword>
<evidence type="ECO:0000256" key="1">
    <source>
        <dbReference type="ARBA" id="ARBA00023015"/>
    </source>
</evidence>
<dbReference type="PANTHER" id="PTHR44846">
    <property type="entry name" value="MANNOSYL-D-GLYCERATE TRANSPORT/METABOLISM SYSTEM REPRESSOR MNGR-RELATED"/>
    <property type="match status" value="1"/>
</dbReference>
<dbReference type="Pfam" id="PF07702">
    <property type="entry name" value="UTRA"/>
    <property type="match status" value="1"/>
</dbReference>
<dbReference type="SMART" id="SM00345">
    <property type="entry name" value="HTH_GNTR"/>
    <property type="match status" value="1"/>
</dbReference>
<organism evidence="5 6">
    <name type="scientific">Vagococcus allomyrinae</name>
    <dbReference type="NCBI Taxonomy" id="2794353"/>
    <lineage>
        <taxon>Bacteria</taxon>
        <taxon>Bacillati</taxon>
        <taxon>Bacillota</taxon>
        <taxon>Bacilli</taxon>
        <taxon>Lactobacillales</taxon>
        <taxon>Enterococcaceae</taxon>
        <taxon>Vagococcus</taxon>
    </lineage>
</organism>
<dbReference type="GO" id="GO:0003677">
    <property type="term" value="F:DNA binding"/>
    <property type="evidence" value="ECO:0007669"/>
    <property type="project" value="UniProtKB-KW"/>
</dbReference>
<evidence type="ECO:0000256" key="3">
    <source>
        <dbReference type="ARBA" id="ARBA00023163"/>
    </source>
</evidence>
<dbReference type="SUPFAM" id="SSF64288">
    <property type="entry name" value="Chorismate lyase-like"/>
    <property type="match status" value="1"/>
</dbReference>
<dbReference type="Pfam" id="PF00392">
    <property type="entry name" value="GntR"/>
    <property type="match status" value="1"/>
</dbReference>
<gene>
    <name evidence="5" type="ORF">I6N95_15935</name>
</gene>
<dbReference type="Gene3D" id="3.40.1410.10">
    <property type="entry name" value="Chorismate lyase-like"/>
    <property type="match status" value="1"/>
</dbReference>
<keyword evidence="3" id="KW-0804">Transcription</keyword>
<name>A0A940SW21_9ENTE</name>
<dbReference type="PANTHER" id="PTHR44846:SF17">
    <property type="entry name" value="GNTR-FAMILY TRANSCRIPTIONAL REGULATOR"/>
    <property type="match status" value="1"/>
</dbReference>
<dbReference type="PRINTS" id="PR00035">
    <property type="entry name" value="HTHGNTR"/>
</dbReference>
<evidence type="ECO:0000313" key="6">
    <source>
        <dbReference type="Proteomes" id="UP000674938"/>
    </source>
</evidence>
<dbReference type="CDD" id="cd07377">
    <property type="entry name" value="WHTH_GntR"/>
    <property type="match status" value="1"/>
</dbReference>
<dbReference type="InterPro" id="IPR036390">
    <property type="entry name" value="WH_DNA-bd_sf"/>
</dbReference>
<feature type="domain" description="HTH gntR-type" evidence="4">
    <location>
        <begin position="12"/>
        <end position="80"/>
    </location>
</feature>
<evidence type="ECO:0000259" key="4">
    <source>
        <dbReference type="PROSITE" id="PS50949"/>
    </source>
</evidence>
<reference evidence="5" key="1">
    <citation type="submission" date="2020-12" db="EMBL/GenBank/DDBJ databases">
        <title>Vagococcus allomyrinae sp. nov. and Enterococcus lavae sp. nov., isolated from the larvae of Allomyrina dichotoma.</title>
        <authorList>
            <person name="Lee S.D."/>
        </authorList>
    </citation>
    <scope>NUCLEOTIDE SEQUENCE</scope>
    <source>
        <strain evidence="5">BWB3-3</strain>
    </source>
</reference>
<accession>A0A940SW21</accession>
<dbReference type="InterPro" id="IPR050679">
    <property type="entry name" value="Bact_HTH_transcr_reg"/>
</dbReference>
<comment type="caution">
    <text evidence="5">The sequence shown here is derived from an EMBL/GenBank/DDBJ whole genome shotgun (WGS) entry which is preliminary data.</text>
</comment>
<dbReference type="PROSITE" id="PS50949">
    <property type="entry name" value="HTH_GNTR"/>
    <property type="match status" value="1"/>
</dbReference>
<dbReference type="SMART" id="SM00866">
    <property type="entry name" value="UTRA"/>
    <property type="match status" value="1"/>
</dbReference>
<dbReference type="Gene3D" id="1.10.10.10">
    <property type="entry name" value="Winged helix-like DNA-binding domain superfamily/Winged helix DNA-binding domain"/>
    <property type="match status" value="1"/>
</dbReference>
<dbReference type="InterPro" id="IPR011663">
    <property type="entry name" value="UTRA"/>
</dbReference>
<dbReference type="InterPro" id="IPR000524">
    <property type="entry name" value="Tscrpt_reg_HTH_GntR"/>
</dbReference>
<dbReference type="InterPro" id="IPR028978">
    <property type="entry name" value="Chorismate_lyase_/UTRA_dom_sf"/>
</dbReference>
<dbReference type="FunFam" id="1.10.10.10:FF:000079">
    <property type="entry name" value="GntR family transcriptional regulator"/>
    <property type="match status" value="1"/>
</dbReference>
<evidence type="ECO:0000313" key="5">
    <source>
        <dbReference type="EMBL" id="MBP1042509.1"/>
    </source>
</evidence>
<keyword evidence="6" id="KW-1185">Reference proteome</keyword>